<gene>
    <name evidence="1" type="ORF">S01H1_22501</name>
</gene>
<organism evidence="1">
    <name type="scientific">marine sediment metagenome</name>
    <dbReference type="NCBI Taxonomy" id="412755"/>
    <lineage>
        <taxon>unclassified sequences</taxon>
        <taxon>metagenomes</taxon>
        <taxon>ecological metagenomes</taxon>
    </lineage>
</organism>
<accession>X0TQ65</accession>
<dbReference type="AlphaFoldDB" id="X0TQ65"/>
<dbReference type="EMBL" id="BARS01012711">
    <property type="protein sequence ID" value="GAF89371.1"/>
    <property type="molecule type" value="Genomic_DNA"/>
</dbReference>
<sequence>MAIGKTGGKHGSNSFASYSVDNDKAFRRRLDLVLDKTGSLKIPFKLISFDFYKSQKSIFNLKSAGKYPEINPKYATAKYKKVGFVYPLLKRTGALMRSVTDPNDSNALLDIKDTYMFIGTNVRNKKGVDYPKFHQSDESRSKIPLRKFMFIGPEAPRFATDEQIGRANRWKGILQEFLIKK</sequence>
<comment type="caution">
    <text evidence="1">The sequence shown here is derived from an EMBL/GenBank/DDBJ whole genome shotgun (WGS) entry which is preliminary data.</text>
</comment>
<evidence type="ECO:0000313" key="1">
    <source>
        <dbReference type="EMBL" id="GAF89371.1"/>
    </source>
</evidence>
<proteinExistence type="predicted"/>
<reference evidence="1" key="1">
    <citation type="journal article" date="2014" name="Front. Microbiol.">
        <title>High frequency of phylogenetically diverse reductive dehalogenase-homologous genes in deep subseafloor sedimentary metagenomes.</title>
        <authorList>
            <person name="Kawai M."/>
            <person name="Futagami T."/>
            <person name="Toyoda A."/>
            <person name="Takaki Y."/>
            <person name="Nishi S."/>
            <person name="Hori S."/>
            <person name="Arai W."/>
            <person name="Tsubouchi T."/>
            <person name="Morono Y."/>
            <person name="Uchiyama I."/>
            <person name="Ito T."/>
            <person name="Fujiyama A."/>
            <person name="Inagaki F."/>
            <person name="Takami H."/>
        </authorList>
    </citation>
    <scope>NUCLEOTIDE SEQUENCE</scope>
    <source>
        <strain evidence="1">Expedition CK06-06</strain>
    </source>
</reference>
<feature type="non-terminal residue" evidence="1">
    <location>
        <position position="181"/>
    </location>
</feature>
<name>X0TQ65_9ZZZZ</name>
<protein>
    <submittedName>
        <fullName evidence="1">Uncharacterized protein</fullName>
    </submittedName>
</protein>